<dbReference type="AlphaFoldDB" id="A0A396H4I8"/>
<evidence type="ECO:0000313" key="1">
    <source>
        <dbReference type="EMBL" id="RHN46035.1"/>
    </source>
</evidence>
<reference evidence="2" key="1">
    <citation type="journal article" date="2018" name="Nat. Plants">
        <title>Whole-genome landscape of Medicago truncatula symbiotic genes.</title>
        <authorList>
            <person name="Pecrix Y."/>
            <person name="Staton S.E."/>
            <person name="Sallet E."/>
            <person name="Lelandais-Briere C."/>
            <person name="Moreau S."/>
            <person name="Carrere S."/>
            <person name="Blein T."/>
            <person name="Jardinaud M.F."/>
            <person name="Latrasse D."/>
            <person name="Zouine M."/>
            <person name="Zahm M."/>
            <person name="Kreplak J."/>
            <person name="Mayjonade B."/>
            <person name="Satge C."/>
            <person name="Perez M."/>
            <person name="Cauet S."/>
            <person name="Marande W."/>
            <person name="Chantry-Darmon C."/>
            <person name="Lopez-Roques C."/>
            <person name="Bouchez O."/>
            <person name="Berard A."/>
            <person name="Debelle F."/>
            <person name="Munos S."/>
            <person name="Bendahmane A."/>
            <person name="Berges H."/>
            <person name="Niebel A."/>
            <person name="Buitink J."/>
            <person name="Frugier F."/>
            <person name="Benhamed M."/>
            <person name="Crespi M."/>
            <person name="Gouzy J."/>
            <person name="Gamas P."/>
        </authorList>
    </citation>
    <scope>NUCLEOTIDE SEQUENCE [LARGE SCALE GENOMIC DNA]</scope>
    <source>
        <strain evidence="2">cv. Jemalong A17</strain>
    </source>
</reference>
<sequence length="41" mass="4686">MEMFIHVRVCCHLTISINITPKIPVFKGKCNFIRAIRGIGQ</sequence>
<comment type="caution">
    <text evidence="1">The sequence shown here is derived from an EMBL/GenBank/DDBJ whole genome shotgun (WGS) entry which is preliminary data.</text>
</comment>
<organism evidence="1 2">
    <name type="scientific">Medicago truncatula</name>
    <name type="common">Barrel medic</name>
    <name type="synonym">Medicago tribuloides</name>
    <dbReference type="NCBI Taxonomy" id="3880"/>
    <lineage>
        <taxon>Eukaryota</taxon>
        <taxon>Viridiplantae</taxon>
        <taxon>Streptophyta</taxon>
        <taxon>Embryophyta</taxon>
        <taxon>Tracheophyta</taxon>
        <taxon>Spermatophyta</taxon>
        <taxon>Magnoliopsida</taxon>
        <taxon>eudicotyledons</taxon>
        <taxon>Gunneridae</taxon>
        <taxon>Pentapetalae</taxon>
        <taxon>rosids</taxon>
        <taxon>fabids</taxon>
        <taxon>Fabales</taxon>
        <taxon>Fabaceae</taxon>
        <taxon>Papilionoideae</taxon>
        <taxon>50 kb inversion clade</taxon>
        <taxon>NPAAA clade</taxon>
        <taxon>Hologalegina</taxon>
        <taxon>IRL clade</taxon>
        <taxon>Trifolieae</taxon>
        <taxon>Medicago</taxon>
    </lineage>
</organism>
<proteinExistence type="predicted"/>
<dbReference type="EMBL" id="PSQE01000007">
    <property type="protein sequence ID" value="RHN46035.1"/>
    <property type="molecule type" value="Genomic_DNA"/>
</dbReference>
<dbReference type="Gramene" id="rna40474">
    <property type="protein sequence ID" value="RHN46035.1"/>
    <property type="gene ID" value="gene40474"/>
</dbReference>
<protein>
    <submittedName>
        <fullName evidence="1">Uncharacterized protein</fullName>
    </submittedName>
</protein>
<evidence type="ECO:0000313" key="2">
    <source>
        <dbReference type="Proteomes" id="UP000265566"/>
    </source>
</evidence>
<dbReference type="Proteomes" id="UP000265566">
    <property type="component" value="Chromosome 7"/>
</dbReference>
<accession>A0A396H4I8</accession>
<name>A0A396H4I8_MEDTR</name>
<gene>
    <name evidence="1" type="ORF">MtrunA17_Chr7g0237891</name>
</gene>